<sequence>MRNGSRFLKWGELVLAANGSISRVPITKAIFGTIALVEAKNQSYIDSISSFLSRFRIYRPFRQALQISRRISFSFFDLLHLMFYFLF</sequence>
<proteinExistence type="predicted"/>
<dbReference type="Proteomes" id="UP001062846">
    <property type="component" value="Chromosome 4"/>
</dbReference>
<gene>
    <name evidence="1" type="ORF">RHMOL_Rhmol04G0202900</name>
</gene>
<evidence type="ECO:0000313" key="2">
    <source>
        <dbReference type="Proteomes" id="UP001062846"/>
    </source>
</evidence>
<evidence type="ECO:0000313" key="1">
    <source>
        <dbReference type="EMBL" id="KAI8559803.1"/>
    </source>
</evidence>
<dbReference type="EMBL" id="CM046391">
    <property type="protein sequence ID" value="KAI8559803.1"/>
    <property type="molecule type" value="Genomic_DNA"/>
</dbReference>
<reference evidence="1" key="1">
    <citation type="submission" date="2022-02" db="EMBL/GenBank/DDBJ databases">
        <title>Plant Genome Project.</title>
        <authorList>
            <person name="Zhang R.-G."/>
        </authorList>
    </citation>
    <scope>NUCLEOTIDE SEQUENCE</scope>
    <source>
        <strain evidence="1">AT1</strain>
    </source>
</reference>
<accession>A0ACC0P2D4</accession>
<keyword evidence="2" id="KW-1185">Reference proteome</keyword>
<name>A0ACC0P2D4_RHOML</name>
<comment type="caution">
    <text evidence="1">The sequence shown here is derived from an EMBL/GenBank/DDBJ whole genome shotgun (WGS) entry which is preliminary data.</text>
</comment>
<organism evidence="1 2">
    <name type="scientific">Rhododendron molle</name>
    <name type="common">Chinese azalea</name>
    <name type="synonym">Azalea mollis</name>
    <dbReference type="NCBI Taxonomy" id="49168"/>
    <lineage>
        <taxon>Eukaryota</taxon>
        <taxon>Viridiplantae</taxon>
        <taxon>Streptophyta</taxon>
        <taxon>Embryophyta</taxon>
        <taxon>Tracheophyta</taxon>
        <taxon>Spermatophyta</taxon>
        <taxon>Magnoliopsida</taxon>
        <taxon>eudicotyledons</taxon>
        <taxon>Gunneridae</taxon>
        <taxon>Pentapetalae</taxon>
        <taxon>asterids</taxon>
        <taxon>Ericales</taxon>
        <taxon>Ericaceae</taxon>
        <taxon>Ericoideae</taxon>
        <taxon>Rhodoreae</taxon>
        <taxon>Rhododendron</taxon>
    </lineage>
</organism>
<protein>
    <submittedName>
        <fullName evidence="1">Uncharacterized protein</fullName>
    </submittedName>
</protein>